<dbReference type="OrthoDB" id="5488509at2759"/>
<protein>
    <submittedName>
        <fullName evidence="2">Uncharacterized protein</fullName>
    </submittedName>
</protein>
<keyword evidence="3" id="KW-1185">Reference proteome</keyword>
<evidence type="ECO:0000256" key="1">
    <source>
        <dbReference type="SAM" id="MobiDB-lite"/>
    </source>
</evidence>
<reference evidence="2 3" key="1">
    <citation type="journal article" date="2018" name="Nat. Ecol. Evol.">
        <title>Pezizomycetes genomes reveal the molecular basis of ectomycorrhizal truffle lifestyle.</title>
        <authorList>
            <person name="Murat C."/>
            <person name="Payen T."/>
            <person name="Noel B."/>
            <person name="Kuo A."/>
            <person name="Morin E."/>
            <person name="Chen J."/>
            <person name="Kohler A."/>
            <person name="Krizsan K."/>
            <person name="Balestrini R."/>
            <person name="Da Silva C."/>
            <person name="Montanini B."/>
            <person name="Hainaut M."/>
            <person name="Levati E."/>
            <person name="Barry K.W."/>
            <person name="Belfiori B."/>
            <person name="Cichocki N."/>
            <person name="Clum A."/>
            <person name="Dockter R.B."/>
            <person name="Fauchery L."/>
            <person name="Guy J."/>
            <person name="Iotti M."/>
            <person name="Le Tacon F."/>
            <person name="Lindquist E.A."/>
            <person name="Lipzen A."/>
            <person name="Malagnac F."/>
            <person name="Mello A."/>
            <person name="Molinier V."/>
            <person name="Miyauchi S."/>
            <person name="Poulain J."/>
            <person name="Riccioni C."/>
            <person name="Rubini A."/>
            <person name="Sitrit Y."/>
            <person name="Splivallo R."/>
            <person name="Traeger S."/>
            <person name="Wang M."/>
            <person name="Zifcakova L."/>
            <person name="Wipf D."/>
            <person name="Zambonelli A."/>
            <person name="Paolocci F."/>
            <person name="Nowrousian M."/>
            <person name="Ottonello S."/>
            <person name="Baldrian P."/>
            <person name="Spatafora J.W."/>
            <person name="Henrissat B."/>
            <person name="Nagy L.G."/>
            <person name="Aury J.M."/>
            <person name="Wincker P."/>
            <person name="Grigoriev I.V."/>
            <person name="Bonfante P."/>
            <person name="Martin F.M."/>
        </authorList>
    </citation>
    <scope>NUCLEOTIDE SEQUENCE [LARGE SCALE GENOMIC DNA]</scope>
    <source>
        <strain evidence="2 3">ATCC MYA-4762</strain>
    </source>
</reference>
<dbReference type="AlphaFoldDB" id="A0A3N4LI02"/>
<name>A0A3N4LI02_9PEZI</name>
<dbReference type="InParanoid" id="A0A3N4LI02"/>
<proteinExistence type="predicted"/>
<evidence type="ECO:0000313" key="3">
    <source>
        <dbReference type="Proteomes" id="UP000267821"/>
    </source>
</evidence>
<feature type="region of interest" description="Disordered" evidence="1">
    <location>
        <begin position="1"/>
        <end position="48"/>
    </location>
</feature>
<dbReference type="Proteomes" id="UP000267821">
    <property type="component" value="Unassembled WGS sequence"/>
</dbReference>
<feature type="compositionally biased region" description="Basic and acidic residues" evidence="1">
    <location>
        <begin position="32"/>
        <end position="48"/>
    </location>
</feature>
<sequence length="127" mass="14162">MSSSYFLPPKTPHLLKLDPLQEPPQAQTMSSDNKDAKPSAKKRLTDAKEASATILEELKKKRRKYTEVKFLIGSLTGIQQRGEQELEVLKDSSKQDGGGSADMVKDLESILKALGKNMKAIEKFRTE</sequence>
<accession>A0A3N4LI02</accession>
<evidence type="ECO:0000313" key="2">
    <source>
        <dbReference type="EMBL" id="RPB22530.1"/>
    </source>
</evidence>
<organism evidence="2 3">
    <name type="scientific">Terfezia boudieri ATCC MYA-4762</name>
    <dbReference type="NCBI Taxonomy" id="1051890"/>
    <lineage>
        <taxon>Eukaryota</taxon>
        <taxon>Fungi</taxon>
        <taxon>Dikarya</taxon>
        <taxon>Ascomycota</taxon>
        <taxon>Pezizomycotina</taxon>
        <taxon>Pezizomycetes</taxon>
        <taxon>Pezizales</taxon>
        <taxon>Pezizaceae</taxon>
        <taxon>Terfezia</taxon>
    </lineage>
</organism>
<gene>
    <name evidence="2" type="ORF">L211DRAFT_884895</name>
</gene>
<dbReference type="EMBL" id="ML121551">
    <property type="protein sequence ID" value="RPB22530.1"/>
    <property type="molecule type" value="Genomic_DNA"/>
</dbReference>